<evidence type="ECO:0000313" key="2">
    <source>
        <dbReference type="Proteomes" id="UP000589036"/>
    </source>
</evidence>
<sequence length="32" mass="3499">MANDPVARALAQWADGAVVYVTDCDHGPENRR</sequence>
<dbReference type="AlphaFoldDB" id="A0A852U8J1"/>
<gene>
    <name evidence="1" type="ORF">HDA32_005360</name>
</gene>
<comment type="caution">
    <text evidence="1">The sequence shown here is derived from an EMBL/GenBank/DDBJ whole genome shotgun (WGS) entry which is preliminary data.</text>
</comment>
<dbReference type="EMBL" id="JACCCC010000001">
    <property type="protein sequence ID" value="NYE50240.1"/>
    <property type="molecule type" value="Genomic_DNA"/>
</dbReference>
<name>A0A852U8J1_9ACTN</name>
<evidence type="ECO:0000313" key="1">
    <source>
        <dbReference type="EMBL" id="NYE50240.1"/>
    </source>
</evidence>
<reference evidence="1 2" key="1">
    <citation type="submission" date="2020-07" db="EMBL/GenBank/DDBJ databases">
        <title>Sequencing the genomes of 1000 actinobacteria strains.</title>
        <authorList>
            <person name="Klenk H.-P."/>
        </authorList>
    </citation>
    <scope>NUCLEOTIDE SEQUENCE [LARGE SCALE GENOMIC DNA]</scope>
    <source>
        <strain evidence="1 2">CXB654</strain>
    </source>
</reference>
<dbReference type="Proteomes" id="UP000589036">
    <property type="component" value="Unassembled WGS sequence"/>
</dbReference>
<protein>
    <submittedName>
        <fullName evidence="1">Uncharacterized protein</fullName>
    </submittedName>
</protein>
<keyword evidence="2" id="KW-1185">Reference proteome</keyword>
<accession>A0A852U8J1</accession>
<organism evidence="1 2">
    <name type="scientific">Spinactinospora alkalitolerans</name>
    <dbReference type="NCBI Taxonomy" id="687207"/>
    <lineage>
        <taxon>Bacteria</taxon>
        <taxon>Bacillati</taxon>
        <taxon>Actinomycetota</taxon>
        <taxon>Actinomycetes</taxon>
        <taxon>Streptosporangiales</taxon>
        <taxon>Nocardiopsidaceae</taxon>
        <taxon>Spinactinospora</taxon>
    </lineage>
</organism>
<proteinExistence type="predicted"/>